<feature type="active site" description="Nucleophile" evidence="10">
    <location>
        <position position="129"/>
    </location>
</feature>
<feature type="domain" description="Dihydroorotate dehydrogenase catalytic" evidence="11">
    <location>
        <begin position="5"/>
        <end position="284"/>
    </location>
</feature>
<evidence type="ECO:0000256" key="5">
    <source>
        <dbReference type="ARBA" id="ARBA00022490"/>
    </source>
</evidence>
<keyword evidence="13" id="KW-1185">Reference proteome</keyword>
<feature type="binding site" evidence="10">
    <location>
        <position position="126"/>
    </location>
    <ligand>
        <name>substrate</name>
    </ligand>
</feature>
<feature type="binding site" evidence="10">
    <location>
        <begin position="46"/>
        <end position="47"/>
    </location>
    <ligand>
        <name>FMN</name>
        <dbReference type="ChEBI" id="CHEBI:58210"/>
    </ligand>
</feature>
<dbReference type="InterPro" id="IPR023359">
    <property type="entry name" value="Dihydro_DH_chainA_dom2"/>
</dbReference>
<comment type="subunit">
    <text evidence="4">Heterotetramer of 2 PyrK and 2 PyrD type B subunits.</text>
</comment>
<organism evidence="12 13">
    <name type="scientific">candidate division MSBL1 archaeon SCGC-AAA382A13</name>
    <dbReference type="NCBI Taxonomy" id="1698279"/>
    <lineage>
        <taxon>Archaea</taxon>
        <taxon>Methanobacteriati</taxon>
        <taxon>Methanobacteriota</taxon>
        <taxon>candidate division MSBL1</taxon>
    </lineage>
</organism>
<evidence type="ECO:0000256" key="4">
    <source>
        <dbReference type="ARBA" id="ARBA00011669"/>
    </source>
</evidence>
<dbReference type="InterPro" id="IPR013785">
    <property type="entry name" value="Aldolase_TIM"/>
</dbReference>
<dbReference type="AlphaFoldDB" id="A0A133VFH8"/>
<evidence type="ECO:0000313" key="13">
    <source>
        <dbReference type="Proteomes" id="UP000070311"/>
    </source>
</evidence>
<dbReference type="NCBIfam" id="NF005574">
    <property type="entry name" value="PRK07259.1"/>
    <property type="match status" value="1"/>
</dbReference>
<dbReference type="GO" id="GO:0044205">
    <property type="term" value="P:'de novo' UMP biosynthetic process"/>
    <property type="evidence" value="ECO:0007669"/>
    <property type="project" value="UniProtKB-UniRule"/>
</dbReference>
<accession>A0A133VFH8</accession>
<evidence type="ECO:0000256" key="7">
    <source>
        <dbReference type="ARBA" id="ARBA00022643"/>
    </source>
</evidence>
<dbReference type="InterPro" id="IPR049622">
    <property type="entry name" value="Dihydroorotate_DH_I"/>
</dbReference>
<dbReference type="InterPro" id="IPR005720">
    <property type="entry name" value="Dihydroorotate_DH_cat"/>
</dbReference>
<keyword evidence="9 10" id="KW-0560">Oxidoreductase</keyword>
<dbReference type="GO" id="GO:0005737">
    <property type="term" value="C:cytoplasm"/>
    <property type="evidence" value="ECO:0007669"/>
    <property type="project" value="UniProtKB-SubCell"/>
</dbReference>
<evidence type="ECO:0000259" key="11">
    <source>
        <dbReference type="Pfam" id="PF01180"/>
    </source>
</evidence>
<keyword evidence="8 10" id="KW-0665">Pyrimidine biosynthesis</keyword>
<evidence type="ECO:0000256" key="9">
    <source>
        <dbReference type="ARBA" id="ARBA00023002"/>
    </source>
</evidence>
<comment type="similarity">
    <text evidence="3 10">Belongs to the dihydroorotate dehydrogenase family. Type 1 subfamily.</text>
</comment>
<dbReference type="PIRSF" id="PIRSF000164">
    <property type="entry name" value="DHO_oxidase"/>
    <property type="match status" value="1"/>
</dbReference>
<dbReference type="GO" id="GO:0006207">
    <property type="term" value="P:'de novo' pyrimidine nucleobase biosynthetic process"/>
    <property type="evidence" value="ECO:0007669"/>
    <property type="project" value="TreeGrafter"/>
</dbReference>
<comment type="caution">
    <text evidence="10">Lacks conserved residue(s) required for the propagation of feature annotation.</text>
</comment>
<feature type="binding site" evidence="10">
    <location>
        <begin position="192"/>
        <end position="193"/>
    </location>
    <ligand>
        <name>substrate</name>
    </ligand>
</feature>
<feature type="binding site" evidence="10">
    <location>
        <position position="46"/>
    </location>
    <ligand>
        <name>substrate</name>
    </ligand>
</feature>
<dbReference type="InterPro" id="IPR050074">
    <property type="entry name" value="DHO_dehydrogenase"/>
</dbReference>
<feature type="binding site" evidence="10">
    <location>
        <position position="217"/>
    </location>
    <ligand>
        <name>FMN</name>
        <dbReference type="ChEBI" id="CHEBI:58210"/>
    </ligand>
</feature>
<evidence type="ECO:0000256" key="10">
    <source>
        <dbReference type="HAMAP-Rule" id="MF_00224"/>
    </source>
</evidence>
<keyword evidence="5 10" id="KW-0963">Cytoplasm</keyword>
<feature type="binding site" evidence="10">
    <location>
        <begin position="70"/>
        <end position="74"/>
    </location>
    <ligand>
        <name>substrate</name>
    </ligand>
</feature>
<sequence>MYKNLKTKIGSLELRNPTLLAAGILGQTKANLKRVWKSGAGGVITKSVGPEPKKGYSGPNVVETPCGLLNAMGLPNPGIENMKKEIKNFKNQEKTIIGSIFGKNVEEFKKQALRMEETKVGGIELNLSCPHAGELSLIGHDPNLTEQITNVITNETSIPVWVKLPGNTHLANLRKVAKSAEKAGADALTITNTVPGMAIDIDTETPILGHDTGGLSGPAIKPIGVRLVYEIFEKVGIPIIGAGGITKGKDLIEYVLAGASAVQIGTGIIYRDIDIFEKICEETLTRLNGQKIENLIGKAH</sequence>
<evidence type="ECO:0000256" key="2">
    <source>
        <dbReference type="ARBA" id="ARBA00004725"/>
    </source>
</evidence>
<dbReference type="PANTHER" id="PTHR48109:SF1">
    <property type="entry name" value="DIHYDROOROTATE DEHYDROGENASE (FUMARATE)"/>
    <property type="match status" value="1"/>
</dbReference>
<dbReference type="PATRIC" id="fig|1698279.3.peg.219"/>
<dbReference type="UniPathway" id="UPA00070"/>
<feature type="binding site" evidence="10">
    <location>
        <begin position="243"/>
        <end position="244"/>
    </location>
    <ligand>
        <name>FMN</name>
        <dbReference type="ChEBI" id="CHEBI:58210"/>
    </ligand>
</feature>
<dbReference type="HAMAP" id="MF_00224">
    <property type="entry name" value="DHO_dh_type1"/>
    <property type="match status" value="1"/>
</dbReference>
<protein>
    <recommendedName>
        <fullName evidence="10">Dihydroorotate dehydrogenase</fullName>
        <shortName evidence="10">DHOD</shortName>
        <shortName evidence="10">DHODase</shortName>
        <shortName evidence="10">DHOdehase</shortName>
        <ecNumber evidence="10">1.3.-.-</ecNumber>
    </recommendedName>
</protein>
<name>A0A133VFH8_9EURY</name>
<comment type="function">
    <text evidence="10">Catalyzes the conversion of dihydroorotate to orotate.</text>
</comment>
<dbReference type="SUPFAM" id="SSF51395">
    <property type="entry name" value="FMN-linked oxidoreductases"/>
    <property type="match status" value="1"/>
</dbReference>
<dbReference type="Gene3D" id="2.30.26.10">
    <property type="entry name" value="Dihydroorotate Dehydrogenase A, chain A, domain 2"/>
    <property type="match status" value="1"/>
</dbReference>
<dbReference type="GO" id="GO:0004152">
    <property type="term" value="F:dihydroorotate dehydrogenase activity"/>
    <property type="evidence" value="ECO:0007669"/>
    <property type="project" value="UniProtKB-UniRule"/>
</dbReference>
<gene>
    <name evidence="10" type="primary">pyrD</name>
    <name evidence="12" type="ORF">AKJ50_01590</name>
</gene>
<evidence type="ECO:0000256" key="8">
    <source>
        <dbReference type="ARBA" id="ARBA00022975"/>
    </source>
</evidence>
<evidence type="ECO:0000313" key="12">
    <source>
        <dbReference type="EMBL" id="KXB05185.1"/>
    </source>
</evidence>
<dbReference type="EC" id="1.3.-.-" evidence="10"/>
<evidence type="ECO:0000256" key="3">
    <source>
        <dbReference type="ARBA" id="ARBA00008008"/>
    </source>
</evidence>
<feature type="binding site" evidence="10">
    <location>
        <position position="163"/>
    </location>
    <ligand>
        <name>FMN</name>
        <dbReference type="ChEBI" id="CHEBI:58210"/>
    </ligand>
</feature>
<dbReference type="EMBL" id="LHYD01000028">
    <property type="protein sequence ID" value="KXB05185.1"/>
    <property type="molecule type" value="Genomic_DNA"/>
</dbReference>
<evidence type="ECO:0000256" key="6">
    <source>
        <dbReference type="ARBA" id="ARBA00022630"/>
    </source>
</evidence>
<dbReference type="Gene3D" id="3.20.20.70">
    <property type="entry name" value="Aldolase class I"/>
    <property type="match status" value="1"/>
</dbReference>
<comment type="catalytic activity">
    <reaction evidence="10">
        <text>(S)-dihydroorotate + A = orotate + AH2</text>
        <dbReference type="Rhea" id="RHEA:18073"/>
        <dbReference type="ChEBI" id="CHEBI:13193"/>
        <dbReference type="ChEBI" id="CHEBI:17499"/>
        <dbReference type="ChEBI" id="CHEBI:30839"/>
        <dbReference type="ChEBI" id="CHEBI:30864"/>
    </reaction>
</comment>
<feature type="binding site" evidence="10">
    <location>
        <position position="126"/>
    </location>
    <ligand>
        <name>FMN</name>
        <dbReference type="ChEBI" id="CHEBI:58210"/>
    </ligand>
</feature>
<feature type="binding site" evidence="10">
    <location>
        <begin position="265"/>
        <end position="266"/>
    </location>
    <ligand>
        <name>FMN</name>
        <dbReference type="ChEBI" id="CHEBI:58210"/>
    </ligand>
</feature>
<reference evidence="12 13" key="1">
    <citation type="journal article" date="2016" name="Sci. Rep.">
        <title>Metabolic traits of an uncultured archaeal lineage -MSBL1- from brine pools of the Red Sea.</title>
        <authorList>
            <person name="Mwirichia R."/>
            <person name="Alam I."/>
            <person name="Rashid M."/>
            <person name="Vinu M."/>
            <person name="Ba-Alawi W."/>
            <person name="Anthony Kamau A."/>
            <person name="Kamanda Ngugi D."/>
            <person name="Goker M."/>
            <person name="Klenk H.P."/>
            <person name="Bajic V."/>
            <person name="Stingl U."/>
        </authorList>
    </citation>
    <scope>NUCLEOTIDE SEQUENCE [LARGE SCALE GENOMIC DNA]</scope>
    <source>
        <strain evidence="12">SCGC-AAA382A13</strain>
    </source>
</reference>
<dbReference type="Pfam" id="PF01180">
    <property type="entry name" value="DHO_dh"/>
    <property type="match status" value="1"/>
</dbReference>
<dbReference type="PANTHER" id="PTHR48109">
    <property type="entry name" value="DIHYDROOROTATE DEHYDROGENASE (QUINONE), MITOCHONDRIAL-RELATED"/>
    <property type="match status" value="1"/>
</dbReference>
<evidence type="ECO:0000256" key="1">
    <source>
        <dbReference type="ARBA" id="ARBA00004496"/>
    </source>
</evidence>
<comment type="subcellular location">
    <subcellularLocation>
        <location evidence="1 10">Cytoplasm</location>
    </subcellularLocation>
</comment>
<keyword evidence="7 10" id="KW-0288">FMN</keyword>
<dbReference type="InterPro" id="IPR012135">
    <property type="entry name" value="Dihydroorotate_DH_1_2"/>
</dbReference>
<dbReference type="InterPro" id="IPR024920">
    <property type="entry name" value="Dihydroorotate_DH_1"/>
</dbReference>
<comment type="caution">
    <text evidence="12">The sequence shown here is derived from an EMBL/GenBank/DDBJ whole genome shotgun (WGS) entry which is preliminary data.</text>
</comment>
<dbReference type="Proteomes" id="UP000070311">
    <property type="component" value="Unassembled WGS sequence"/>
</dbReference>
<comment type="pathway">
    <text evidence="2 10">Pyrimidine metabolism; UMP biosynthesis via de novo pathway.</text>
</comment>
<proteinExistence type="inferred from homology"/>
<keyword evidence="6 10" id="KW-0285">Flavoprotein</keyword>
<dbReference type="NCBIfam" id="TIGR01037">
    <property type="entry name" value="pyrD_sub1_fam"/>
    <property type="match status" value="1"/>
</dbReference>
<dbReference type="FunFam" id="3.20.20.70:FF:000027">
    <property type="entry name" value="Dihydropyrimidine dehydrogenase [NADP(+)]"/>
    <property type="match status" value="1"/>
</dbReference>
<comment type="cofactor">
    <cofactor evidence="10">
        <name>FMN</name>
        <dbReference type="ChEBI" id="CHEBI:58210"/>
    </cofactor>
    <text evidence="10">Binds 1 FMN per subunit.</text>
</comment>